<evidence type="ECO:0000313" key="3">
    <source>
        <dbReference type="Proteomes" id="UP000785200"/>
    </source>
</evidence>
<feature type="region of interest" description="Disordered" evidence="1">
    <location>
        <begin position="166"/>
        <end position="189"/>
    </location>
</feature>
<dbReference type="Pfam" id="PF04910">
    <property type="entry name" value="Tcf25"/>
    <property type="match status" value="1"/>
</dbReference>
<feature type="region of interest" description="Disordered" evidence="1">
    <location>
        <begin position="663"/>
        <end position="720"/>
    </location>
</feature>
<protein>
    <submittedName>
        <fullName evidence="2">Ribosome quality control complex subunit 1</fullName>
    </submittedName>
</protein>
<dbReference type="GO" id="GO:0072344">
    <property type="term" value="P:rescue of stalled ribosome"/>
    <property type="evidence" value="ECO:0007669"/>
    <property type="project" value="TreeGrafter"/>
</dbReference>
<reference evidence="2" key="1">
    <citation type="submission" date="2019-07" db="EMBL/GenBank/DDBJ databases">
        <title>Hyphodiscus hymeniophilus genome sequencing and assembly.</title>
        <authorList>
            <person name="Kramer G."/>
            <person name="Nodwell J."/>
        </authorList>
    </citation>
    <scope>NUCLEOTIDE SEQUENCE</scope>
    <source>
        <strain evidence="2">ATCC 34498</strain>
    </source>
</reference>
<dbReference type="PANTHER" id="PTHR22684:SF0">
    <property type="entry name" value="RIBOSOME QUALITY CONTROL COMPLEX SUBUNIT TCF25"/>
    <property type="match status" value="1"/>
</dbReference>
<dbReference type="PANTHER" id="PTHR22684">
    <property type="entry name" value="NULP1-RELATED"/>
    <property type="match status" value="1"/>
</dbReference>
<proteinExistence type="predicted"/>
<dbReference type="EMBL" id="VNKQ01000017">
    <property type="protein sequence ID" value="KAG0645787.1"/>
    <property type="molecule type" value="Genomic_DNA"/>
</dbReference>
<dbReference type="GO" id="GO:1990112">
    <property type="term" value="C:RQC complex"/>
    <property type="evidence" value="ECO:0007669"/>
    <property type="project" value="TreeGrafter"/>
</dbReference>
<feature type="region of interest" description="Disordered" evidence="1">
    <location>
        <begin position="1"/>
        <end position="107"/>
    </location>
</feature>
<name>A0A9P6SKH6_9HELO</name>
<keyword evidence="3" id="KW-1185">Reference proteome</keyword>
<feature type="compositionally biased region" description="Low complexity" evidence="1">
    <location>
        <begin position="8"/>
        <end position="17"/>
    </location>
</feature>
<dbReference type="InterPro" id="IPR006994">
    <property type="entry name" value="TCF25/Rqc1"/>
</dbReference>
<gene>
    <name evidence="2" type="ORF">D0Z07_7688</name>
</gene>
<evidence type="ECO:0000256" key="1">
    <source>
        <dbReference type="SAM" id="MobiDB-lite"/>
    </source>
</evidence>
<dbReference type="AlphaFoldDB" id="A0A9P6SKH6"/>
<organism evidence="2 3">
    <name type="scientific">Hyphodiscus hymeniophilus</name>
    <dbReference type="NCBI Taxonomy" id="353542"/>
    <lineage>
        <taxon>Eukaryota</taxon>
        <taxon>Fungi</taxon>
        <taxon>Dikarya</taxon>
        <taxon>Ascomycota</taxon>
        <taxon>Pezizomycotina</taxon>
        <taxon>Leotiomycetes</taxon>
        <taxon>Helotiales</taxon>
        <taxon>Hyphodiscaceae</taxon>
        <taxon>Hyphodiscus</taxon>
    </lineage>
</organism>
<feature type="compositionally biased region" description="Acidic residues" evidence="1">
    <location>
        <begin position="669"/>
        <end position="709"/>
    </location>
</feature>
<dbReference type="Proteomes" id="UP000785200">
    <property type="component" value="Unassembled WGS sequence"/>
</dbReference>
<accession>A0A9P6SKH6</accession>
<comment type="caution">
    <text evidence="2">The sequence shown here is derived from an EMBL/GenBank/DDBJ whole genome shotgun (WGS) entry which is preliminary data.</text>
</comment>
<sequence>MSSRQLRKLQQQRELQQAPAKLQAEEEDSEDEPVANAPTAKPSLFANLAAFEDEARDVDDDENQSQQALSEPEASPALISKAKKTKKKKKAKTKTNKAVEEKPGNGADEIDAALRELNVKDASNHSALAQTTLDPEYERVCHLLGINSYNLKVGNEMRNLFGRTAVDNHDDAGGPVGRGARRRQRGQNQQVDLETALKGRHAPGKGLSELTLRRNNLIQGKEEWPRGTTGGLTMAVTGAPTDSGTQEFKYEHDSNYQRLQQEFQAYVEMGDPQLLIGLLIQNPYHISLLIQVSKIAKDQGDHALSSDLLERALFTFGRAAISAFNTKLSQGKVRLDFARPENRELWLAGYQYTKSLVMKGTYGTALEWTKFLLTLQPDLDPYCTRLMIHHLGLRAHEFQWLLDLYDSQWGRKWREADDGHNPAIYHTSPSLAFAALQLRDGPKCRKLLSDSMNKVPWLFFRLFKELDLDAPPSIWGLEPRTDAETLFTELYVVQTKDLWNSPEATALLMEIAHTIPKVDLSKIPIVSNSEMTLDVVRFIYLDNSPALMAMAPSNLLHRSNNSDADPLPPDHNVYSYDTQRTQLEGSRSMGGDYNNPLAALRRLLPGFPARPNHLEIPGQAGEDDGGYNDGADRELEDMMDEAREVLGNSPPRGFLQRILTSMFGGGGNDLDEDTEEATDTDDDMPGLEIMDGEGDWQDETASEGSDMESGDQMPALAPDN</sequence>
<evidence type="ECO:0000313" key="2">
    <source>
        <dbReference type="EMBL" id="KAG0645787.1"/>
    </source>
</evidence>
<feature type="compositionally biased region" description="Acidic residues" evidence="1">
    <location>
        <begin position="51"/>
        <end position="63"/>
    </location>
</feature>
<dbReference type="OrthoDB" id="205993at2759"/>
<feature type="compositionally biased region" description="Basic residues" evidence="1">
    <location>
        <begin position="81"/>
        <end position="95"/>
    </location>
</feature>
<dbReference type="GO" id="GO:1990116">
    <property type="term" value="P:ribosome-associated ubiquitin-dependent protein catabolic process"/>
    <property type="evidence" value="ECO:0007669"/>
    <property type="project" value="TreeGrafter"/>
</dbReference>